<dbReference type="AlphaFoldDB" id="A0A0W7WLF0"/>
<protein>
    <recommendedName>
        <fullName evidence="3">DUF1826 domain-containing protein</fullName>
    </recommendedName>
</protein>
<dbReference type="OrthoDB" id="5342505at2"/>
<comment type="caution">
    <text evidence="1">The sequence shown here is derived from an EMBL/GenBank/DDBJ whole genome shotgun (WGS) entry which is preliminary data.</text>
</comment>
<evidence type="ECO:0000313" key="1">
    <source>
        <dbReference type="EMBL" id="KUF11403.1"/>
    </source>
</evidence>
<dbReference type="Proteomes" id="UP000054396">
    <property type="component" value="Unassembled WGS sequence"/>
</dbReference>
<dbReference type="InterPro" id="IPR014955">
    <property type="entry name" value="DUF1826"/>
</dbReference>
<evidence type="ECO:0000313" key="2">
    <source>
        <dbReference type="Proteomes" id="UP000054396"/>
    </source>
</evidence>
<sequence>MNMVPRIAPDTGVATVETPEGLVALRAPDCAAAIWQRPARPGFAPWIDALEADRLPQARVILRPEAVPAAAAEACDAAGLPEGAHRDWMLQDISALAERFAALMHARWLRLRLDVVTTNACRKFHVDAVTARLVCTYRGTGTQYGIATDGGDPDPIMTVPAGSPILLRGTHWPTRPVSALRHRSPPIEGSGETRLLLVLDPVDDPAEAV</sequence>
<dbReference type="STRING" id="1685382.AVJ23_06455"/>
<name>A0A0W7WLF0_9RHOB</name>
<proteinExistence type="predicted"/>
<reference evidence="1 2" key="1">
    <citation type="submission" date="2015-12" db="EMBL/GenBank/DDBJ databases">
        <authorList>
            <person name="Shamseldin A."/>
            <person name="Moawad H."/>
            <person name="Abd El-Rahim W.M."/>
            <person name="Sadowsky M.J."/>
        </authorList>
    </citation>
    <scope>NUCLEOTIDE SEQUENCE [LARGE SCALE GENOMIC DNA]</scope>
    <source>
        <strain evidence="1 2">SJ5A-1</strain>
    </source>
</reference>
<accession>A0A0W7WLF0</accession>
<evidence type="ECO:0008006" key="3">
    <source>
        <dbReference type="Google" id="ProtNLM"/>
    </source>
</evidence>
<organism evidence="1 2">
    <name type="scientific">Pseudoponticoccus marisrubri</name>
    <dbReference type="NCBI Taxonomy" id="1685382"/>
    <lineage>
        <taxon>Bacteria</taxon>
        <taxon>Pseudomonadati</taxon>
        <taxon>Pseudomonadota</taxon>
        <taxon>Alphaproteobacteria</taxon>
        <taxon>Rhodobacterales</taxon>
        <taxon>Roseobacteraceae</taxon>
        <taxon>Pseudoponticoccus</taxon>
    </lineage>
</organism>
<gene>
    <name evidence="1" type="ORF">AVJ23_06455</name>
</gene>
<dbReference type="RefSeq" id="WP_058861348.1">
    <property type="nucleotide sequence ID" value="NZ_LPXO01000003.1"/>
</dbReference>
<dbReference type="Pfam" id="PF08856">
    <property type="entry name" value="DUF1826"/>
    <property type="match status" value="1"/>
</dbReference>
<keyword evidence="2" id="KW-1185">Reference proteome</keyword>
<dbReference type="EMBL" id="LPXO01000003">
    <property type="protein sequence ID" value="KUF11403.1"/>
    <property type="molecule type" value="Genomic_DNA"/>
</dbReference>